<name>A0A0V1GQE2_9BILA</name>
<protein>
    <submittedName>
        <fullName evidence="1">Uncharacterized protein</fullName>
    </submittedName>
</protein>
<keyword evidence="2" id="KW-1185">Reference proteome</keyword>
<sequence length="76" mass="8792">MKYNITTMYVQKNLLDMEMNTTNTCAENQVMDLLAIFTKCEIKELDAENECRYNVKIYFEQPASRITAVRSADGLT</sequence>
<evidence type="ECO:0000313" key="2">
    <source>
        <dbReference type="Proteomes" id="UP000055024"/>
    </source>
</evidence>
<comment type="caution">
    <text evidence="1">The sequence shown here is derived from an EMBL/GenBank/DDBJ whole genome shotgun (WGS) entry which is preliminary data.</text>
</comment>
<dbReference type="Proteomes" id="UP000055024">
    <property type="component" value="Unassembled WGS sequence"/>
</dbReference>
<proteinExistence type="predicted"/>
<dbReference type="EMBL" id="JYDP01000489">
    <property type="protein sequence ID" value="KRZ00417.1"/>
    <property type="molecule type" value="Genomic_DNA"/>
</dbReference>
<dbReference type="AlphaFoldDB" id="A0A0V1GQE2"/>
<organism evidence="1 2">
    <name type="scientific">Trichinella zimbabwensis</name>
    <dbReference type="NCBI Taxonomy" id="268475"/>
    <lineage>
        <taxon>Eukaryota</taxon>
        <taxon>Metazoa</taxon>
        <taxon>Ecdysozoa</taxon>
        <taxon>Nematoda</taxon>
        <taxon>Enoplea</taxon>
        <taxon>Dorylaimia</taxon>
        <taxon>Trichinellida</taxon>
        <taxon>Trichinellidae</taxon>
        <taxon>Trichinella</taxon>
    </lineage>
</organism>
<evidence type="ECO:0000313" key="1">
    <source>
        <dbReference type="EMBL" id="KRZ00417.1"/>
    </source>
</evidence>
<feature type="non-terminal residue" evidence="1">
    <location>
        <position position="76"/>
    </location>
</feature>
<accession>A0A0V1GQE2</accession>
<gene>
    <name evidence="1" type="ORF">T11_1724</name>
</gene>
<reference evidence="1 2" key="1">
    <citation type="submission" date="2015-01" db="EMBL/GenBank/DDBJ databases">
        <title>Evolution of Trichinella species and genotypes.</title>
        <authorList>
            <person name="Korhonen P.K."/>
            <person name="Edoardo P."/>
            <person name="Giuseppe L.R."/>
            <person name="Gasser R.B."/>
        </authorList>
    </citation>
    <scope>NUCLEOTIDE SEQUENCE [LARGE SCALE GENOMIC DNA]</scope>
    <source>
        <strain evidence="1">ISS1029</strain>
    </source>
</reference>